<evidence type="ECO:0000256" key="3">
    <source>
        <dbReference type="ARBA" id="ARBA00022801"/>
    </source>
</evidence>
<evidence type="ECO:0000256" key="7">
    <source>
        <dbReference type="PIRSR" id="PIRSR618044-1"/>
    </source>
</evidence>
<evidence type="ECO:0000313" key="11">
    <source>
        <dbReference type="EMBL" id="OGL87148.1"/>
    </source>
</evidence>
<name>A0A1F7VAK7_9BACT</name>
<dbReference type="GO" id="GO:0009252">
    <property type="term" value="P:peptidoglycan biosynthetic process"/>
    <property type="evidence" value="ECO:0007669"/>
    <property type="project" value="UniProtKB-KW"/>
</dbReference>
<dbReference type="SUPFAM" id="SSF56601">
    <property type="entry name" value="beta-lactamase/transpeptidase-like"/>
    <property type="match status" value="1"/>
</dbReference>
<keyword evidence="4" id="KW-0133">Cell shape</keyword>
<evidence type="ECO:0000313" key="12">
    <source>
        <dbReference type="Proteomes" id="UP000178723"/>
    </source>
</evidence>
<proteinExistence type="inferred from homology"/>
<dbReference type="PRINTS" id="PR00725">
    <property type="entry name" value="DADACBPTASE1"/>
</dbReference>
<evidence type="ECO:0000256" key="5">
    <source>
        <dbReference type="ARBA" id="ARBA00022984"/>
    </source>
</evidence>
<evidence type="ECO:0000256" key="6">
    <source>
        <dbReference type="ARBA" id="ARBA00023316"/>
    </source>
</evidence>
<dbReference type="Pfam" id="PF00768">
    <property type="entry name" value="Peptidase_S11"/>
    <property type="match status" value="1"/>
</dbReference>
<feature type="active site" description="Proton acceptor" evidence="7">
    <location>
        <position position="99"/>
    </location>
</feature>
<comment type="similarity">
    <text evidence="1 9">Belongs to the peptidase S11 family.</text>
</comment>
<gene>
    <name evidence="11" type="ORF">A3I40_02955</name>
</gene>
<dbReference type="GO" id="GO:0008360">
    <property type="term" value="P:regulation of cell shape"/>
    <property type="evidence" value="ECO:0007669"/>
    <property type="project" value="UniProtKB-KW"/>
</dbReference>
<dbReference type="Gene3D" id="3.40.710.10">
    <property type="entry name" value="DD-peptidase/beta-lactamase superfamily"/>
    <property type="match status" value="1"/>
</dbReference>
<feature type="domain" description="Peptidase S11 D-alanyl-D-alanine carboxypeptidase A N-terminal" evidence="10">
    <location>
        <begin position="88"/>
        <end position="293"/>
    </location>
</feature>
<dbReference type="InterPro" id="IPR000871">
    <property type="entry name" value="Beta-lactam_class-A"/>
</dbReference>
<comment type="caution">
    <text evidence="11">The sequence shown here is derived from an EMBL/GenBank/DDBJ whole genome shotgun (WGS) entry which is preliminary data.</text>
</comment>
<dbReference type="InterPro" id="IPR012338">
    <property type="entry name" value="Beta-lactam/transpept-like"/>
</dbReference>
<dbReference type="InterPro" id="IPR001967">
    <property type="entry name" value="Peptidase_S11_N"/>
</dbReference>
<feature type="binding site" evidence="8">
    <location>
        <position position="262"/>
    </location>
    <ligand>
        <name>substrate</name>
    </ligand>
</feature>
<evidence type="ECO:0000256" key="1">
    <source>
        <dbReference type="ARBA" id="ARBA00007164"/>
    </source>
</evidence>
<dbReference type="PANTHER" id="PTHR35333:SF3">
    <property type="entry name" value="BETA-LACTAMASE-TYPE TRANSPEPTIDASE FOLD CONTAINING PROTEIN"/>
    <property type="match status" value="1"/>
</dbReference>
<evidence type="ECO:0000256" key="9">
    <source>
        <dbReference type="RuleBase" id="RU004016"/>
    </source>
</evidence>
<dbReference type="GO" id="GO:0009002">
    <property type="term" value="F:serine-type D-Ala-D-Ala carboxypeptidase activity"/>
    <property type="evidence" value="ECO:0007669"/>
    <property type="project" value="InterPro"/>
</dbReference>
<accession>A0A1F7VAK7</accession>
<dbReference type="GO" id="GO:0071555">
    <property type="term" value="P:cell wall organization"/>
    <property type="evidence" value="ECO:0007669"/>
    <property type="project" value="UniProtKB-KW"/>
</dbReference>
<feature type="active site" description="Acyl-ester intermediate" evidence="7">
    <location>
        <position position="96"/>
    </location>
</feature>
<keyword evidence="3" id="KW-0378">Hydrolase</keyword>
<dbReference type="GO" id="GO:0046677">
    <property type="term" value="P:response to antibiotic"/>
    <property type="evidence" value="ECO:0007669"/>
    <property type="project" value="InterPro"/>
</dbReference>
<reference evidence="11 12" key="1">
    <citation type="journal article" date="2016" name="Nat. Commun.">
        <title>Thousands of microbial genomes shed light on interconnected biogeochemical processes in an aquifer system.</title>
        <authorList>
            <person name="Anantharaman K."/>
            <person name="Brown C.T."/>
            <person name="Hug L.A."/>
            <person name="Sharon I."/>
            <person name="Castelle C.J."/>
            <person name="Probst A.J."/>
            <person name="Thomas B.C."/>
            <person name="Singh A."/>
            <person name="Wilkins M.J."/>
            <person name="Karaoz U."/>
            <person name="Brodie E.L."/>
            <person name="Williams K.H."/>
            <person name="Hubbard S.S."/>
            <person name="Banfield J.F."/>
        </authorList>
    </citation>
    <scope>NUCLEOTIDE SEQUENCE [LARGE SCALE GENOMIC DNA]</scope>
</reference>
<evidence type="ECO:0000256" key="8">
    <source>
        <dbReference type="PIRSR" id="PIRSR618044-2"/>
    </source>
</evidence>
<dbReference type="STRING" id="1802407.A3I40_02955"/>
<dbReference type="AlphaFoldDB" id="A0A1F7VAK7"/>
<organism evidence="11 12">
    <name type="scientific">Candidatus Uhrbacteria bacterium RIFCSPLOWO2_02_FULL_48_12</name>
    <dbReference type="NCBI Taxonomy" id="1802407"/>
    <lineage>
        <taxon>Bacteria</taxon>
        <taxon>Candidatus Uhriibacteriota</taxon>
    </lineage>
</organism>
<evidence type="ECO:0000256" key="2">
    <source>
        <dbReference type="ARBA" id="ARBA00022729"/>
    </source>
</evidence>
<dbReference type="InterPro" id="IPR018044">
    <property type="entry name" value="Peptidase_S11"/>
</dbReference>
<sequence length="319" mass="35067">MNFSVRKMPWFLGLAVGLLVTAGNIAYFVQSFPGLAAEPDSVILNDHLPVQRDVYRVKPPDFIAALNLGSADLSINNLRPLPLLHYRSNDVLPLASLTKLMSALVILEARPDWSLVITIKSEDKRGGAKPRIFPGENISIGDLWRLMLVGSDNDATMALVRGLNLDETEFVKRMNQRALEFGLVSTKFVEPTGLLPDNVSTAREFAVIARAALFEPRISEALSLPSTDIKVNGESRKIFSSDQQFKSFRDARRDGWAYVTGKTGHLDEAGYNVALLARQDNGVEILAVLLGSSTLENRVVAADKLLAWAFAHAPQTVQQ</sequence>
<dbReference type="EMBL" id="MGEP01000039">
    <property type="protein sequence ID" value="OGL87148.1"/>
    <property type="molecule type" value="Genomic_DNA"/>
</dbReference>
<dbReference type="Proteomes" id="UP000178723">
    <property type="component" value="Unassembled WGS sequence"/>
</dbReference>
<keyword evidence="2" id="KW-0732">Signal</keyword>
<protein>
    <recommendedName>
        <fullName evidence="10">Peptidase S11 D-alanyl-D-alanine carboxypeptidase A N-terminal domain-containing protein</fullName>
    </recommendedName>
</protein>
<feature type="active site" evidence="7">
    <location>
        <position position="151"/>
    </location>
</feature>
<evidence type="ECO:0000259" key="10">
    <source>
        <dbReference type="Pfam" id="PF00768"/>
    </source>
</evidence>
<dbReference type="GO" id="GO:0006508">
    <property type="term" value="P:proteolysis"/>
    <property type="evidence" value="ECO:0007669"/>
    <property type="project" value="InterPro"/>
</dbReference>
<dbReference type="GO" id="GO:0030655">
    <property type="term" value="P:beta-lactam antibiotic catabolic process"/>
    <property type="evidence" value="ECO:0007669"/>
    <property type="project" value="InterPro"/>
</dbReference>
<dbReference type="PANTHER" id="PTHR35333">
    <property type="entry name" value="BETA-LACTAMASE"/>
    <property type="match status" value="1"/>
</dbReference>
<dbReference type="GO" id="GO:0008800">
    <property type="term" value="F:beta-lactamase activity"/>
    <property type="evidence" value="ECO:0007669"/>
    <property type="project" value="InterPro"/>
</dbReference>
<keyword evidence="5" id="KW-0573">Peptidoglycan synthesis</keyword>
<keyword evidence="6" id="KW-0961">Cell wall biogenesis/degradation</keyword>
<evidence type="ECO:0000256" key="4">
    <source>
        <dbReference type="ARBA" id="ARBA00022960"/>
    </source>
</evidence>